<accession>A0AAE3YGV3</accession>
<dbReference type="PANTHER" id="PTHR10668:SF105">
    <property type="entry name" value="DEHYDROGENASE-RELATED"/>
    <property type="match status" value="1"/>
</dbReference>
<dbReference type="Proteomes" id="UP001247307">
    <property type="component" value="Unassembled WGS sequence"/>
</dbReference>
<comment type="caution">
    <text evidence="1">The sequence shown here is derived from an EMBL/GenBank/DDBJ whole genome shotgun (WGS) entry which is preliminary data.</text>
</comment>
<gene>
    <name evidence="1" type="ORF">J2S35_000972</name>
</gene>
<keyword evidence="2" id="KW-1185">Reference proteome</keyword>
<dbReference type="RefSeq" id="WP_309853138.1">
    <property type="nucleotide sequence ID" value="NZ_BAAAIU010000001.1"/>
</dbReference>
<evidence type="ECO:0000313" key="1">
    <source>
        <dbReference type="EMBL" id="MDR6892032.1"/>
    </source>
</evidence>
<sequence>MLPPHTPLALGTAALLGGTGLLAGWPIPRGGSQAIVDFLVRTLESLGGTIECNRRVDPGALPPEILSADLVLWDTDATTAHLAARPDTPAPPRRYGPGAAKADFVTNAPIPWSDPAMRQAGTVHLGGTWSDVSAAERAINSGRPAEHPVVLVSQPSLFDSSRAPAGLHTVWAYAHVPFGSRENPAEIITREIERFAPGFSATVLDVRTTTAEQLSEYNLNYVGGDIATGATRGLQMLTGGSLRKARAGESTGAASLGPAGGPGLDRGLRKSWRSVLSSSTRLRLPVHSLLSWPARFAASPWTLPRPGWYLCSAATPPGPGVHGMAGYIAARLALQTMDQPAPSSLRRAYQAMTPCP</sequence>
<name>A0AAE3YGV3_9MICC</name>
<dbReference type="SUPFAM" id="SSF51905">
    <property type="entry name" value="FAD/NAD(P)-binding domain"/>
    <property type="match status" value="1"/>
</dbReference>
<organism evidence="1 2">
    <name type="scientific">Falsarthrobacter nasiphocae</name>
    <dbReference type="NCBI Taxonomy" id="189863"/>
    <lineage>
        <taxon>Bacteria</taxon>
        <taxon>Bacillati</taxon>
        <taxon>Actinomycetota</taxon>
        <taxon>Actinomycetes</taxon>
        <taxon>Micrococcales</taxon>
        <taxon>Micrococcaceae</taxon>
        <taxon>Falsarthrobacter</taxon>
    </lineage>
</organism>
<proteinExistence type="predicted"/>
<dbReference type="AlphaFoldDB" id="A0AAE3YGV3"/>
<dbReference type="InterPro" id="IPR036188">
    <property type="entry name" value="FAD/NAD-bd_sf"/>
</dbReference>
<protein>
    <submittedName>
        <fullName evidence="1">Phytoene dehydrogenase-like protein</fullName>
    </submittedName>
</protein>
<evidence type="ECO:0000313" key="2">
    <source>
        <dbReference type="Proteomes" id="UP001247307"/>
    </source>
</evidence>
<dbReference type="PANTHER" id="PTHR10668">
    <property type="entry name" value="PHYTOENE DEHYDROGENASE"/>
    <property type="match status" value="1"/>
</dbReference>
<dbReference type="EMBL" id="JAVDUI010000001">
    <property type="protein sequence ID" value="MDR6892032.1"/>
    <property type="molecule type" value="Genomic_DNA"/>
</dbReference>
<reference evidence="1" key="1">
    <citation type="submission" date="2023-07" db="EMBL/GenBank/DDBJ databases">
        <title>Sequencing the genomes of 1000 actinobacteria strains.</title>
        <authorList>
            <person name="Klenk H.-P."/>
        </authorList>
    </citation>
    <scope>NUCLEOTIDE SEQUENCE</scope>
    <source>
        <strain evidence="1">DSM 13988</strain>
    </source>
</reference>